<keyword evidence="2" id="KW-0547">Nucleotide-binding</keyword>
<dbReference type="GO" id="GO:0005525">
    <property type="term" value="F:GTP binding"/>
    <property type="evidence" value="ECO:0007669"/>
    <property type="project" value="UniProtKB-KW"/>
</dbReference>
<evidence type="ECO:0000256" key="6">
    <source>
        <dbReference type="SAM" id="MobiDB-lite"/>
    </source>
</evidence>
<evidence type="ECO:0000259" key="7">
    <source>
        <dbReference type="PROSITE" id="PS51705"/>
    </source>
</evidence>
<dbReference type="GO" id="GO:0043022">
    <property type="term" value="F:ribosome binding"/>
    <property type="evidence" value="ECO:0007669"/>
    <property type="project" value="TreeGrafter"/>
</dbReference>
<comment type="caution">
    <text evidence="9">The sequence shown here is derived from an EMBL/GenBank/DDBJ whole genome shotgun (WGS) entry which is preliminary data.</text>
</comment>
<reference evidence="9" key="1">
    <citation type="submission" date="2021-02" db="EMBL/GenBank/DDBJ databases">
        <authorList>
            <person name="Nowell W R."/>
        </authorList>
    </citation>
    <scope>NUCLEOTIDE SEQUENCE</scope>
</reference>
<dbReference type="FunFam" id="3.40.50.300:FF:000886">
    <property type="entry name" value="Putative GTP-binding protein 6"/>
    <property type="match status" value="1"/>
</dbReference>
<dbReference type="AlphaFoldDB" id="A0A818RHE1"/>
<dbReference type="PROSITE" id="PS51705">
    <property type="entry name" value="G_HFLX"/>
    <property type="match status" value="1"/>
</dbReference>
<evidence type="ECO:0000313" key="8">
    <source>
        <dbReference type="EMBL" id="CAF1099250.1"/>
    </source>
</evidence>
<sequence length="497" mass="56723">MLFRKIFNHFSLIKFSIRTFSHTSRLYTKEFIDRHIQSLINDNEFASMSSALLHIRSAGHRVYIIQPSMKFKARGRQSTTAQLQLSESIALIETLNKWRVVGHGIYTLKTSGSQRYLYGKGNVEKITNEVHECQATAVFVSIDRLSLVQIDGLTEKFRVPVYDRYSIVLQIFKNHAQSGAAKLQVALAEIPLLRYRKNDSELFKDREQNLRAEVAKLEQHRKLLKKRRLSIDIPTVAVVGYTNAGKTSLIKALTKDASLQPKNQLFATLDVTTYAGVLPNALNVLYVDTVGFIADIPTTLIEAFRATLNDAIDAHLIIHVCDISHPDYVVQYKTVIQTLRDLDIPSSKLESIITVFNKYDLLNQQTSDDQEIDEQDNNEEEKEKIFSQKSMPDINIENNNRLYISCKTNQGLNQLTDILQKKLMIASDRITCVYRVLQGGQYYQVLVNDDICTIENMIVDEHDPQFIHLKCLFSKAAYAKFQAHYSGASKYQISNDS</sequence>
<dbReference type="InterPro" id="IPR042108">
    <property type="entry name" value="GTPase_HflX_N_sf"/>
</dbReference>
<dbReference type="Proteomes" id="UP000663836">
    <property type="component" value="Unassembled WGS sequence"/>
</dbReference>
<keyword evidence="5" id="KW-0175">Coiled coil</keyword>
<dbReference type="Proteomes" id="UP000663864">
    <property type="component" value="Unassembled WGS sequence"/>
</dbReference>
<protein>
    <recommendedName>
        <fullName evidence="7">Hflx-type G domain-containing protein</fullName>
    </recommendedName>
</protein>
<dbReference type="GO" id="GO:0046872">
    <property type="term" value="F:metal ion binding"/>
    <property type="evidence" value="ECO:0007669"/>
    <property type="project" value="UniProtKB-KW"/>
</dbReference>
<proteinExistence type="predicted"/>
<dbReference type="GO" id="GO:0005737">
    <property type="term" value="C:cytoplasm"/>
    <property type="evidence" value="ECO:0007669"/>
    <property type="project" value="TreeGrafter"/>
</dbReference>
<name>A0A818RHE1_9BILA</name>
<dbReference type="PANTHER" id="PTHR10229">
    <property type="entry name" value="GTP-BINDING PROTEIN HFLX"/>
    <property type="match status" value="1"/>
</dbReference>
<dbReference type="InterPro" id="IPR025121">
    <property type="entry name" value="GTPase_HflX_N"/>
</dbReference>
<dbReference type="EMBL" id="CAJOBD010000363">
    <property type="protein sequence ID" value="CAF3654217.1"/>
    <property type="molecule type" value="Genomic_DNA"/>
</dbReference>
<keyword evidence="4" id="KW-0342">GTP-binding</keyword>
<dbReference type="Gene3D" id="3.40.50.11060">
    <property type="entry name" value="GTPase HflX, N-terminal domain"/>
    <property type="match status" value="1"/>
</dbReference>
<feature type="coiled-coil region" evidence="5">
    <location>
        <begin position="200"/>
        <end position="227"/>
    </location>
</feature>
<feature type="compositionally biased region" description="Acidic residues" evidence="6">
    <location>
        <begin position="368"/>
        <end position="380"/>
    </location>
</feature>
<evidence type="ECO:0000256" key="3">
    <source>
        <dbReference type="ARBA" id="ARBA00022842"/>
    </source>
</evidence>
<dbReference type="InterPro" id="IPR016496">
    <property type="entry name" value="GTPase_HflX"/>
</dbReference>
<accession>A0A818RHE1</accession>
<keyword evidence="1" id="KW-0479">Metal-binding</keyword>
<evidence type="ECO:0000313" key="9">
    <source>
        <dbReference type="EMBL" id="CAF3654217.1"/>
    </source>
</evidence>
<dbReference type="CDD" id="cd01878">
    <property type="entry name" value="HflX"/>
    <property type="match status" value="1"/>
</dbReference>
<evidence type="ECO:0000313" key="10">
    <source>
        <dbReference type="Proteomes" id="UP000663836"/>
    </source>
</evidence>
<dbReference type="InterPro" id="IPR030394">
    <property type="entry name" value="G_HFLX_dom"/>
</dbReference>
<dbReference type="Pfam" id="PF13167">
    <property type="entry name" value="GTP-bdg_N"/>
    <property type="match status" value="1"/>
</dbReference>
<evidence type="ECO:0000256" key="2">
    <source>
        <dbReference type="ARBA" id="ARBA00022741"/>
    </source>
</evidence>
<dbReference type="EMBL" id="CAJNOT010000872">
    <property type="protein sequence ID" value="CAF1099250.1"/>
    <property type="molecule type" value="Genomic_DNA"/>
</dbReference>
<evidence type="ECO:0000256" key="1">
    <source>
        <dbReference type="ARBA" id="ARBA00022723"/>
    </source>
</evidence>
<dbReference type="SUPFAM" id="SSF52540">
    <property type="entry name" value="P-loop containing nucleoside triphosphate hydrolases"/>
    <property type="match status" value="1"/>
</dbReference>
<feature type="region of interest" description="Disordered" evidence="6">
    <location>
        <begin position="367"/>
        <end position="389"/>
    </location>
</feature>
<evidence type="ECO:0000256" key="4">
    <source>
        <dbReference type="ARBA" id="ARBA00023134"/>
    </source>
</evidence>
<feature type="domain" description="Hflx-type G" evidence="7">
    <location>
        <begin position="234"/>
        <end position="374"/>
    </location>
</feature>
<dbReference type="InterPro" id="IPR027417">
    <property type="entry name" value="P-loop_NTPase"/>
</dbReference>
<organism evidence="9 10">
    <name type="scientific">Rotaria sordida</name>
    <dbReference type="NCBI Taxonomy" id="392033"/>
    <lineage>
        <taxon>Eukaryota</taxon>
        <taxon>Metazoa</taxon>
        <taxon>Spiralia</taxon>
        <taxon>Gnathifera</taxon>
        <taxon>Rotifera</taxon>
        <taxon>Eurotatoria</taxon>
        <taxon>Bdelloidea</taxon>
        <taxon>Philodinida</taxon>
        <taxon>Philodinidae</taxon>
        <taxon>Rotaria</taxon>
    </lineage>
</organism>
<gene>
    <name evidence="9" type="ORF">JBS370_LOCUS6529</name>
    <name evidence="8" type="ORF">ZHD862_LOCUS17505</name>
</gene>
<evidence type="ECO:0000256" key="5">
    <source>
        <dbReference type="SAM" id="Coils"/>
    </source>
</evidence>
<dbReference type="Gene3D" id="3.40.50.300">
    <property type="entry name" value="P-loop containing nucleotide triphosphate hydrolases"/>
    <property type="match status" value="1"/>
</dbReference>
<keyword evidence="3" id="KW-0460">Magnesium</keyword>
<dbReference type="PANTHER" id="PTHR10229:SF0">
    <property type="entry name" value="GTP-BINDING PROTEIN 6-RELATED"/>
    <property type="match status" value="1"/>
</dbReference>
<dbReference type="Pfam" id="PF01926">
    <property type="entry name" value="MMR_HSR1"/>
    <property type="match status" value="1"/>
</dbReference>
<dbReference type="InterPro" id="IPR006073">
    <property type="entry name" value="GTP-bd"/>
</dbReference>